<dbReference type="Gene3D" id="1.20.1510.10">
    <property type="entry name" value="Cation efflux protein transmembrane domain"/>
    <property type="match status" value="1"/>
</dbReference>
<dbReference type="OrthoDB" id="5980560at2759"/>
<dbReference type="EMBL" id="JACAZI010000025">
    <property type="protein sequence ID" value="KAF7335024.1"/>
    <property type="molecule type" value="Genomic_DNA"/>
</dbReference>
<keyword evidence="3 5" id="KW-1133">Transmembrane helix</keyword>
<evidence type="ECO:0000256" key="3">
    <source>
        <dbReference type="ARBA" id="ARBA00022989"/>
    </source>
</evidence>
<accession>A0A8H6X6B7</accession>
<evidence type="ECO:0000256" key="2">
    <source>
        <dbReference type="ARBA" id="ARBA00022692"/>
    </source>
</evidence>
<protein>
    <submittedName>
        <fullName evidence="7">Integral membrane</fullName>
    </submittedName>
</protein>
<dbReference type="InterPro" id="IPR027469">
    <property type="entry name" value="Cation_efflux_TMD_sf"/>
</dbReference>
<dbReference type="AlphaFoldDB" id="A0A8H6X6B7"/>
<evidence type="ECO:0000256" key="5">
    <source>
        <dbReference type="SAM" id="Phobius"/>
    </source>
</evidence>
<keyword evidence="2 5" id="KW-0812">Transmembrane</keyword>
<dbReference type="SUPFAM" id="SSF161111">
    <property type="entry name" value="Cation efflux protein transmembrane domain-like"/>
    <property type="match status" value="1"/>
</dbReference>
<gene>
    <name evidence="7" type="ORF">MVEN_02252600</name>
</gene>
<proteinExistence type="predicted"/>
<feature type="chain" id="PRO_5034726115" evidence="6">
    <location>
        <begin position="25"/>
        <end position="141"/>
    </location>
</feature>
<feature type="signal peptide" evidence="6">
    <location>
        <begin position="1"/>
        <end position="24"/>
    </location>
</feature>
<evidence type="ECO:0000313" key="7">
    <source>
        <dbReference type="EMBL" id="KAF7335024.1"/>
    </source>
</evidence>
<feature type="transmembrane region" description="Helical" evidence="5">
    <location>
        <begin position="61"/>
        <end position="79"/>
    </location>
</feature>
<dbReference type="GO" id="GO:0016020">
    <property type="term" value="C:membrane"/>
    <property type="evidence" value="ECO:0007669"/>
    <property type="project" value="UniProtKB-SubCell"/>
</dbReference>
<evidence type="ECO:0000313" key="8">
    <source>
        <dbReference type="Proteomes" id="UP000620124"/>
    </source>
</evidence>
<evidence type="ECO:0000256" key="6">
    <source>
        <dbReference type="SAM" id="SignalP"/>
    </source>
</evidence>
<dbReference type="Proteomes" id="UP000620124">
    <property type="component" value="Unassembled WGS sequence"/>
</dbReference>
<keyword evidence="6" id="KW-0732">Signal</keyword>
<organism evidence="7 8">
    <name type="scientific">Mycena venus</name>
    <dbReference type="NCBI Taxonomy" id="2733690"/>
    <lineage>
        <taxon>Eukaryota</taxon>
        <taxon>Fungi</taxon>
        <taxon>Dikarya</taxon>
        <taxon>Basidiomycota</taxon>
        <taxon>Agaricomycotina</taxon>
        <taxon>Agaricomycetes</taxon>
        <taxon>Agaricomycetidae</taxon>
        <taxon>Agaricales</taxon>
        <taxon>Marasmiineae</taxon>
        <taxon>Mycenaceae</taxon>
        <taxon>Mycena</taxon>
    </lineage>
</organism>
<reference evidence="7" key="1">
    <citation type="submission" date="2020-05" db="EMBL/GenBank/DDBJ databases">
        <title>Mycena genomes resolve the evolution of fungal bioluminescence.</title>
        <authorList>
            <person name="Tsai I.J."/>
        </authorList>
    </citation>
    <scope>NUCLEOTIDE SEQUENCE</scope>
    <source>
        <strain evidence="7">CCC161011</strain>
    </source>
</reference>
<comment type="caution">
    <text evidence="7">The sequence shown here is derived from an EMBL/GenBank/DDBJ whole genome shotgun (WGS) entry which is preliminary data.</text>
</comment>
<keyword evidence="8" id="KW-1185">Reference proteome</keyword>
<evidence type="ECO:0000256" key="4">
    <source>
        <dbReference type="ARBA" id="ARBA00023136"/>
    </source>
</evidence>
<sequence length="141" mass="15155">MREIIDGSCLALGIFLTVLSPASSGSAPGLSTSLSRSSHLPLSHTPFPLWQSTPIHPPPPATLIVSASTLVLMFLLWYSKRYFARAINSSIMAGEVTCSLSRLQITAVHLVGALVYRLWEGGWWVDSATSIGLASLFAREA</sequence>
<comment type="subcellular location">
    <subcellularLocation>
        <location evidence="1">Membrane</location>
        <topology evidence="1">Multi-pass membrane protein</topology>
    </subcellularLocation>
</comment>
<evidence type="ECO:0000256" key="1">
    <source>
        <dbReference type="ARBA" id="ARBA00004141"/>
    </source>
</evidence>
<name>A0A8H6X6B7_9AGAR</name>
<keyword evidence="4 5" id="KW-0472">Membrane</keyword>